<protein>
    <recommendedName>
        <fullName evidence="5">Peptidase S8/S53 domain-containing protein</fullName>
    </recommendedName>
</protein>
<evidence type="ECO:0000256" key="3">
    <source>
        <dbReference type="ARBA" id="ARBA00022801"/>
    </source>
</evidence>
<dbReference type="Pfam" id="PF00082">
    <property type="entry name" value="Peptidase_S8"/>
    <property type="match status" value="1"/>
</dbReference>
<dbReference type="Proteomes" id="UP001248709">
    <property type="component" value="Unassembled WGS sequence"/>
</dbReference>
<name>A0ABU3H6K6_9BACL</name>
<dbReference type="InterPro" id="IPR050131">
    <property type="entry name" value="Peptidase_S8_subtilisin-like"/>
</dbReference>
<evidence type="ECO:0000256" key="2">
    <source>
        <dbReference type="ARBA" id="ARBA00022670"/>
    </source>
</evidence>
<organism evidence="6 7">
    <name type="scientific">Paenibacillus forsythiae</name>
    <dbReference type="NCBI Taxonomy" id="365616"/>
    <lineage>
        <taxon>Bacteria</taxon>
        <taxon>Bacillati</taxon>
        <taxon>Bacillota</taxon>
        <taxon>Bacilli</taxon>
        <taxon>Bacillales</taxon>
        <taxon>Paenibacillaceae</taxon>
        <taxon>Paenibacillus</taxon>
    </lineage>
</organism>
<sequence length="522" mass="57971">MNFRKILLLFHYGFIKWQVRAEMSPSYAWLDNDLLGIHHMEKLPLRVQQGKVRIAYIDTGCNIDDPFFQSAKILSVDMNGESAADQVGHGTFVGSVMTRLLDQYSWHPIEVIAIRAGNSPSLPTESICRGIERAIKLNVDVLSIEACNLFFHPRMAMLVTAAVSRGIIVIAPAGNFLKEQTTFPASLKRVISCGSYEQAGLAEHSNYNRDLDVLAPGYLIPGRLAEPVARQMGLSKDGNGLCHLSGTSFAAAILSVLAALVKSVDKQIGAAEFRDLLDKSLTRRTEIAVSIGASLNVPLLRFDDVFTYMSRLPAQRSAAPVKIYDTKVYWEVRCTPAHRWLQLGLESYESDGTAVRLNVSLQMKLLYIDPSEDPSVVCSTSVEVSKGVANIELPLPAYGRYRVLLVDPRQKEPLNNTLFWHRPAKPVVTEVSMGDNTCLLLKVKALHPELDIYYRLGDTRIEVDPSLGPVHETFAIQKDEAVALTREDGRGNFVCYCDGMFSDILVIDYEIERRRLADASGP</sequence>
<evidence type="ECO:0000313" key="7">
    <source>
        <dbReference type="Proteomes" id="UP001248709"/>
    </source>
</evidence>
<comment type="similarity">
    <text evidence="1">Belongs to the peptidase S8 family.</text>
</comment>
<dbReference type="EMBL" id="JAUSUY010000007">
    <property type="protein sequence ID" value="MDT3426459.1"/>
    <property type="molecule type" value="Genomic_DNA"/>
</dbReference>
<dbReference type="PANTHER" id="PTHR43806">
    <property type="entry name" value="PEPTIDASE S8"/>
    <property type="match status" value="1"/>
</dbReference>
<evidence type="ECO:0000313" key="6">
    <source>
        <dbReference type="EMBL" id="MDT3426459.1"/>
    </source>
</evidence>
<dbReference type="CDD" id="cd00306">
    <property type="entry name" value="Peptidases_S8_S53"/>
    <property type="match status" value="1"/>
</dbReference>
<evidence type="ECO:0000256" key="1">
    <source>
        <dbReference type="ARBA" id="ARBA00011073"/>
    </source>
</evidence>
<keyword evidence="7" id="KW-1185">Reference proteome</keyword>
<proteinExistence type="inferred from homology"/>
<comment type="caution">
    <text evidence="6">The sequence shown here is derived from an EMBL/GenBank/DDBJ whole genome shotgun (WGS) entry which is preliminary data.</text>
</comment>
<dbReference type="Gene3D" id="3.40.50.200">
    <property type="entry name" value="Peptidase S8/S53 domain"/>
    <property type="match status" value="1"/>
</dbReference>
<keyword evidence="4" id="KW-0720">Serine protease</keyword>
<evidence type="ECO:0000259" key="5">
    <source>
        <dbReference type="Pfam" id="PF00082"/>
    </source>
</evidence>
<keyword evidence="2" id="KW-0645">Protease</keyword>
<dbReference type="SUPFAM" id="SSF52743">
    <property type="entry name" value="Subtilisin-like"/>
    <property type="match status" value="1"/>
</dbReference>
<dbReference type="PANTHER" id="PTHR43806:SF11">
    <property type="entry name" value="CEREVISIN-RELATED"/>
    <property type="match status" value="1"/>
</dbReference>
<keyword evidence="3" id="KW-0378">Hydrolase</keyword>
<gene>
    <name evidence="6" type="ORF">J2Z22_001985</name>
</gene>
<accession>A0ABU3H6K6</accession>
<dbReference type="RefSeq" id="WP_084463185.1">
    <property type="nucleotide sequence ID" value="NZ_JAUSUY010000007.1"/>
</dbReference>
<feature type="domain" description="Peptidase S8/S53" evidence="5">
    <location>
        <begin position="51"/>
        <end position="284"/>
    </location>
</feature>
<dbReference type="InterPro" id="IPR000209">
    <property type="entry name" value="Peptidase_S8/S53_dom"/>
</dbReference>
<reference evidence="6 7" key="1">
    <citation type="submission" date="2023-07" db="EMBL/GenBank/DDBJ databases">
        <title>Genomic Encyclopedia of Type Strains, Phase IV (KMG-IV): sequencing the most valuable type-strain genomes for metagenomic binning, comparative biology and taxonomic classification.</title>
        <authorList>
            <person name="Goeker M."/>
        </authorList>
    </citation>
    <scope>NUCLEOTIDE SEQUENCE [LARGE SCALE GENOMIC DNA]</scope>
    <source>
        <strain evidence="6 7">T98</strain>
    </source>
</reference>
<dbReference type="InterPro" id="IPR036852">
    <property type="entry name" value="Peptidase_S8/S53_dom_sf"/>
</dbReference>
<evidence type="ECO:0000256" key="4">
    <source>
        <dbReference type="ARBA" id="ARBA00022825"/>
    </source>
</evidence>